<organism evidence="2 3">
    <name type="scientific">Halostagnicola kamekurae</name>
    <dbReference type="NCBI Taxonomy" id="619731"/>
    <lineage>
        <taxon>Archaea</taxon>
        <taxon>Methanobacteriati</taxon>
        <taxon>Methanobacteriota</taxon>
        <taxon>Stenosarchaea group</taxon>
        <taxon>Halobacteria</taxon>
        <taxon>Halobacteriales</taxon>
        <taxon>Natrialbaceae</taxon>
        <taxon>Halostagnicola</taxon>
    </lineage>
</organism>
<dbReference type="RefSeq" id="WP_139231166.1">
    <property type="nucleotide sequence ID" value="NZ_FOZS01000002.1"/>
</dbReference>
<evidence type="ECO:0008006" key="4">
    <source>
        <dbReference type="Google" id="ProtNLM"/>
    </source>
</evidence>
<dbReference type="OrthoDB" id="206385at2157"/>
<accession>A0A1I6RMR0</accession>
<name>A0A1I6RMR0_9EURY</name>
<dbReference type="Proteomes" id="UP000199199">
    <property type="component" value="Unassembled WGS sequence"/>
</dbReference>
<keyword evidence="3" id="KW-1185">Reference proteome</keyword>
<dbReference type="EMBL" id="FOZS01000002">
    <property type="protein sequence ID" value="SFS65936.1"/>
    <property type="molecule type" value="Genomic_DNA"/>
</dbReference>
<feature type="region of interest" description="Disordered" evidence="1">
    <location>
        <begin position="83"/>
        <end position="113"/>
    </location>
</feature>
<feature type="region of interest" description="Disordered" evidence="1">
    <location>
        <begin position="48"/>
        <end position="67"/>
    </location>
</feature>
<evidence type="ECO:0000256" key="1">
    <source>
        <dbReference type="SAM" id="MobiDB-lite"/>
    </source>
</evidence>
<feature type="compositionally biased region" description="Basic and acidic residues" evidence="1">
    <location>
        <begin position="1"/>
        <end position="20"/>
    </location>
</feature>
<evidence type="ECO:0000313" key="3">
    <source>
        <dbReference type="Proteomes" id="UP000199199"/>
    </source>
</evidence>
<sequence>MSETENQDKLERIRKAREGEENSTDPPDTFTCPIEGCSRTVIGSPDALRSHVRQSGEESHRHRTLDSALKTELDEVAYHAEWGPGLREGSEEPDSIYADYEGDWVPGAPTVES</sequence>
<gene>
    <name evidence="2" type="ORF">SAMN04488556_1912</name>
</gene>
<proteinExistence type="predicted"/>
<feature type="region of interest" description="Disordered" evidence="1">
    <location>
        <begin position="1"/>
        <end position="37"/>
    </location>
</feature>
<protein>
    <recommendedName>
        <fullName evidence="4">C2H2-type domain-containing protein</fullName>
    </recommendedName>
</protein>
<reference evidence="3" key="1">
    <citation type="submission" date="2016-10" db="EMBL/GenBank/DDBJ databases">
        <authorList>
            <person name="Varghese N."/>
            <person name="Submissions S."/>
        </authorList>
    </citation>
    <scope>NUCLEOTIDE SEQUENCE [LARGE SCALE GENOMIC DNA]</scope>
    <source>
        <strain evidence="3">DSM 22427</strain>
    </source>
</reference>
<dbReference type="AlphaFoldDB" id="A0A1I6RMR0"/>
<evidence type="ECO:0000313" key="2">
    <source>
        <dbReference type="EMBL" id="SFS65936.1"/>
    </source>
</evidence>